<dbReference type="Proteomes" id="UP000613177">
    <property type="component" value="Unassembled WGS sequence"/>
</dbReference>
<comment type="caution">
    <text evidence="2">The sequence shown here is derived from an EMBL/GenBank/DDBJ whole genome shotgun (WGS) entry which is preliminary data.</text>
</comment>
<dbReference type="PROSITE" id="PS50003">
    <property type="entry name" value="PH_DOMAIN"/>
    <property type="match status" value="1"/>
</dbReference>
<accession>A0A8H7SLP2</accession>
<dbReference type="AlphaFoldDB" id="A0A8H7SLP2"/>
<organism evidence="2 3">
    <name type="scientific">Thamnidium elegans</name>
    <dbReference type="NCBI Taxonomy" id="101142"/>
    <lineage>
        <taxon>Eukaryota</taxon>
        <taxon>Fungi</taxon>
        <taxon>Fungi incertae sedis</taxon>
        <taxon>Mucoromycota</taxon>
        <taxon>Mucoromycotina</taxon>
        <taxon>Mucoromycetes</taxon>
        <taxon>Mucorales</taxon>
        <taxon>Mucorineae</taxon>
        <taxon>Mucoraceae</taxon>
        <taxon>Thamnidium</taxon>
    </lineage>
</organism>
<dbReference type="Pfam" id="PF15404">
    <property type="entry name" value="PH_4"/>
    <property type="match status" value="1"/>
</dbReference>
<sequence>MTFYSAKEYIPDTSNSPPTSLKLTGNTTIPFIEHKRDNTKQILKQGLVLCTRTEEWYTRKKSTMREVQLRKTRLRWRRFKAVLKPNRIELYHVTTILIRTERLAHVIYLNNQYPYRKVKLSLVSAQDYIWCLEFLHYETKCLISYHFQSSCISDAKDWYMAVYHILPSIMSCKIPIPPFVDIFVMIQKEQEQQFVVRLPLDSLIHDDNEDEDTQLNICALDIKPVIWSLLEKNGMLNMLQQTNMNDLRLCWRKVSSSVKYGEGAAATLKSSAISFHTPISGDQIEWVTKDTKLIGPELIEQVSKAISVYRNTMLIKHVSIIVSATFDGLLTQKSWSTGTTFSGKQTKCKRINYYAILYGHHLFFMDRSYYFICKRQRDEQERKRLRTESNKYANIETKKRNNNWFSATTGGLRQNQQNNTDISAKKKKEWQFINRSTPQLTPSSSSVALTSSPDPSILLNTRFLIDLNQVTRIQPMLQEGESNTFEVYFKNNHVLFYEAPNTQIMLEWVALINHQLKIDPIRLINHHNGFDTHQSRPEHVKDILQSGLLYVKQDFTESFQAQYCVLTKNRQNDGGLLMFNMVKSKNQWWCHLDLKDDNTQQREMVPMYDKQRQLVHLKDTFVYSGDECILDKLLYQAKSKEPARYYGDGSVTGGEKTSECVFVIWQIAKRHFVPNFREYLSLLKIGHRLGNRGSCWVFKARSKQERDEWVWALHKEFGILRL</sequence>
<proteinExistence type="predicted"/>
<dbReference type="InterPro" id="IPR040345">
    <property type="entry name" value="Mug56/Spo71"/>
</dbReference>
<reference evidence="2" key="1">
    <citation type="submission" date="2021-01" db="EMBL/GenBank/DDBJ databases">
        <title>Metabolic potential, ecology and presence of endohyphal bacteria is reflected in genomic diversity of Mucoromycotina.</title>
        <authorList>
            <person name="Muszewska A."/>
            <person name="Okrasinska A."/>
            <person name="Steczkiewicz K."/>
            <person name="Drgas O."/>
            <person name="Orlowska M."/>
            <person name="Perlinska-Lenart U."/>
            <person name="Aleksandrzak-Piekarczyk T."/>
            <person name="Szatraj K."/>
            <person name="Zielenkiewicz U."/>
            <person name="Pilsyk S."/>
            <person name="Malc E."/>
            <person name="Mieczkowski P."/>
            <person name="Kruszewska J.S."/>
            <person name="Biernat P."/>
            <person name="Pawlowska J."/>
        </authorList>
    </citation>
    <scope>NUCLEOTIDE SEQUENCE</scope>
    <source>
        <strain evidence="2">WA0000018081</strain>
    </source>
</reference>
<dbReference type="InterPro" id="IPR039486">
    <property type="entry name" value="Mug56/Spo71_PH"/>
</dbReference>
<name>A0A8H7SLP2_9FUNG</name>
<dbReference type="PANTHER" id="PTHR28076:SF1">
    <property type="entry name" value="PROSPORE MEMBRANE ADAPTER PROTEIN SPO71"/>
    <property type="match status" value="1"/>
</dbReference>
<dbReference type="CDD" id="cd00821">
    <property type="entry name" value="PH"/>
    <property type="match status" value="1"/>
</dbReference>
<evidence type="ECO:0000259" key="1">
    <source>
        <dbReference type="PROSITE" id="PS50003"/>
    </source>
</evidence>
<evidence type="ECO:0000313" key="2">
    <source>
        <dbReference type="EMBL" id="KAG2230566.1"/>
    </source>
</evidence>
<feature type="domain" description="PH" evidence="1">
    <location>
        <begin position="542"/>
        <end position="718"/>
    </location>
</feature>
<dbReference type="SMART" id="SM00233">
    <property type="entry name" value="PH"/>
    <property type="match status" value="3"/>
</dbReference>
<keyword evidence="3" id="KW-1185">Reference proteome</keyword>
<dbReference type="GO" id="GO:1902657">
    <property type="term" value="P:protein localization to prospore membrane"/>
    <property type="evidence" value="ECO:0007669"/>
    <property type="project" value="InterPro"/>
</dbReference>
<dbReference type="EMBL" id="JAEPRE010000194">
    <property type="protein sequence ID" value="KAG2230566.1"/>
    <property type="molecule type" value="Genomic_DNA"/>
</dbReference>
<gene>
    <name evidence="2" type="ORF">INT48_006871</name>
</gene>
<protein>
    <recommendedName>
        <fullName evidence="1">PH domain-containing protein</fullName>
    </recommendedName>
</protein>
<dbReference type="InterPro" id="IPR001849">
    <property type="entry name" value="PH_domain"/>
</dbReference>
<evidence type="ECO:0000313" key="3">
    <source>
        <dbReference type="Proteomes" id="UP000613177"/>
    </source>
</evidence>
<dbReference type="PANTHER" id="PTHR28076">
    <property type="entry name" value="SPORULATION-SPECIFIC PROTEIN 71"/>
    <property type="match status" value="1"/>
</dbReference>
<dbReference type="SUPFAM" id="SSF50729">
    <property type="entry name" value="PH domain-like"/>
    <property type="match status" value="1"/>
</dbReference>